<dbReference type="InterPro" id="IPR036259">
    <property type="entry name" value="MFS_trans_sf"/>
</dbReference>
<proteinExistence type="predicted"/>
<dbReference type="InterPro" id="IPR011701">
    <property type="entry name" value="MFS"/>
</dbReference>
<feature type="transmembrane region" description="Helical" evidence="5">
    <location>
        <begin position="258"/>
        <end position="277"/>
    </location>
</feature>
<feature type="transmembrane region" description="Helical" evidence="5">
    <location>
        <begin position="223"/>
        <end position="246"/>
    </location>
</feature>
<dbReference type="Gene3D" id="1.20.1250.20">
    <property type="entry name" value="MFS general substrate transporter like domains"/>
    <property type="match status" value="1"/>
</dbReference>
<dbReference type="PANTHER" id="PTHR23508:SF10">
    <property type="entry name" value="CARBOXYLIC ACID TRANSPORTER PROTEIN HOMOLOG"/>
    <property type="match status" value="1"/>
</dbReference>
<dbReference type="GO" id="GO:0046943">
    <property type="term" value="F:carboxylic acid transmembrane transporter activity"/>
    <property type="evidence" value="ECO:0007669"/>
    <property type="project" value="TreeGrafter"/>
</dbReference>
<dbReference type="PROSITE" id="PS50850">
    <property type="entry name" value="MFS"/>
    <property type="match status" value="1"/>
</dbReference>
<feature type="transmembrane region" description="Helical" evidence="5">
    <location>
        <begin position="73"/>
        <end position="92"/>
    </location>
</feature>
<accession>A0A0M3ATZ7</accession>
<dbReference type="SUPFAM" id="SSF103473">
    <property type="entry name" value="MFS general substrate transporter"/>
    <property type="match status" value="1"/>
</dbReference>
<keyword evidence="8" id="KW-1185">Reference proteome</keyword>
<dbReference type="PROSITE" id="PS00216">
    <property type="entry name" value="SUGAR_TRANSPORT_1"/>
    <property type="match status" value="1"/>
</dbReference>
<evidence type="ECO:0000256" key="5">
    <source>
        <dbReference type="SAM" id="Phobius"/>
    </source>
</evidence>
<dbReference type="InterPro" id="IPR005829">
    <property type="entry name" value="Sugar_transporter_CS"/>
</dbReference>
<gene>
    <name evidence="7" type="ORF">YP76_13170</name>
</gene>
<dbReference type="PATRIC" id="fig|56193.3.peg.2741"/>
<feature type="transmembrane region" description="Helical" evidence="5">
    <location>
        <begin position="289"/>
        <end position="310"/>
    </location>
</feature>
<evidence type="ECO:0000256" key="2">
    <source>
        <dbReference type="ARBA" id="ARBA00022692"/>
    </source>
</evidence>
<dbReference type="EMBL" id="LBIC01000005">
    <property type="protein sequence ID" value="KKW92019.1"/>
    <property type="molecule type" value="Genomic_DNA"/>
</dbReference>
<feature type="transmembrane region" description="Helical" evidence="5">
    <location>
        <begin position="98"/>
        <end position="120"/>
    </location>
</feature>
<feature type="transmembrane region" description="Helical" evidence="5">
    <location>
        <begin position="389"/>
        <end position="413"/>
    </location>
</feature>
<dbReference type="Proteomes" id="UP000033874">
    <property type="component" value="Unassembled WGS sequence"/>
</dbReference>
<reference evidence="7 8" key="1">
    <citation type="submission" date="2015-04" db="EMBL/GenBank/DDBJ databases">
        <title>Genome sequence of aromatic hydrocarbons-degrading Sphingobium chungbukense DJ77.</title>
        <authorList>
            <person name="Kim Y.-C."/>
            <person name="Chae J.-C."/>
        </authorList>
    </citation>
    <scope>NUCLEOTIDE SEQUENCE [LARGE SCALE GENOMIC DNA]</scope>
    <source>
        <strain evidence="7 8">DJ77</strain>
    </source>
</reference>
<name>A0A0M3ATZ7_9SPHN</name>
<protein>
    <recommendedName>
        <fullName evidence="6">Major facilitator superfamily (MFS) profile domain-containing protein</fullName>
    </recommendedName>
</protein>
<dbReference type="PROSITE" id="PS00217">
    <property type="entry name" value="SUGAR_TRANSPORT_2"/>
    <property type="match status" value="1"/>
</dbReference>
<dbReference type="PANTHER" id="PTHR23508">
    <property type="entry name" value="CARBOXYLIC ACID TRANSPORTER PROTEIN HOMOLOG"/>
    <property type="match status" value="1"/>
</dbReference>
<comment type="caution">
    <text evidence="7">The sequence shown here is derived from an EMBL/GenBank/DDBJ whole genome shotgun (WGS) entry which is preliminary data.</text>
</comment>
<feature type="transmembrane region" description="Helical" evidence="5">
    <location>
        <begin position="322"/>
        <end position="344"/>
    </location>
</feature>
<feature type="transmembrane region" description="Helical" evidence="5">
    <location>
        <begin position="132"/>
        <end position="156"/>
    </location>
</feature>
<dbReference type="InterPro" id="IPR020846">
    <property type="entry name" value="MFS_dom"/>
</dbReference>
<organism evidence="7 8">
    <name type="scientific">Sphingobium chungbukense</name>
    <dbReference type="NCBI Taxonomy" id="56193"/>
    <lineage>
        <taxon>Bacteria</taxon>
        <taxon>Pseudomonadati</taxon>
        <taxon>Pseudomonadota</taxon>
        <taxon>Alphaproteobacteria</taxon>
        <taxon>Sphingomonadales</taxon>
        <taxon>Sphingomonadaceae</taxon>
        <taxon>Sphingobium</taxon>
    </lineage>
</organism>
<evidence type="ECO:0000313" key="8">
    <source>
        <dbReference type="Proteomes" id="UP000033874"/>
    </source>
</evidence>
<evidence type="ECO:0000256" key="4">
    <source>
        <dbReference type="ARBA" id="ARBA00023136"/>
    </source>
</evidence>
<evidence type="ECO:0000256" key="1">
    <source>
        <dbReference type="ARBA" id="ARBA00004141"/>
    </source>
</evidence>
<evidence type="ECO:0000313" key="7">
    <source>
        <dbReference type="EMBL" id="KKW92019.1"/>
    </source>
</evidence>
<keyword evidence="4 5" id="KW-0472">Membrane</keyword>
<keyword evidence="2 5" id="KW-0812">Transmembrane</keyword>
<sequence>MDGSQILFLIVIVLLLTVDGVDMQILSVTVSAISEQWGLPLSAFGMAMAAGHLGAAIGATAGGMLADRIGRRTTILLGVLWFSLFTLATLMARTTGEIAFARLVAGLGLGGCLPPALALVSETLPARLRAVGVSLCILANPLGIAAAGGCAALAIPRFGWESMYILFGFIPLLIAVIGYFGLPESPAFLARAAERQGGGGASASSQPAKATPRALFKGEHRRLTISIFIAFFSAYLALTLVLNWMPSLLKSGGFSVEIASSALSTFSLAGIAATLHAGLLMSAHDTRRVAMGFTAGAILMVMTIVVALPTSPASVEASGGYIFFYGIIAAAGFMFNGAMTSLYAHAAGSFDPAVRATGVGFSATCGRVGAIVGAFIGARVFEMFGTSTFFILMMGMIALTFIALFLSGGAALARTPASKARPERMTPSIQDRR</sequence>
<feature type="transmembrane region" description="Helical" evidence="5">
    <location>
        <begin position="356"/>
        <end position="377"/>
    </location>
</feature>
<keyword evidence="3 5" id="KW-1133">Transmembrane helix</keyword>
<dbReference type="AlphaFoldDB" id="A0A0M3ATZ7"/>
<dbReference type="GO" id="GO:0005886">
    <property type="term" value="C:plasma membrane"/>
    <property type="evidence" value="ECO:0007669"/>
    <property type="project" value="TreeGrafter"/>
</dbReference>
<evidence type="ECO:0000256" key="3">
    <source>
        <dbReference type="ARBA" id="ARBA00022989"/>
    </source>
</evidence>
<dbReference type="STRING" id="56193.YP76_13170"/>
<feature type="transmembrane region" description="Helical" evidence="5">
    <location>
        <begin position="162"/>
        <end position="182"/>
    </location>
</feature>
<comment type="subcellular location">
    <subcellularLocation>
        <location evidence="1">Membrane</location>
        <topology evidence="1">Multi-pass membrane protein</topology>
    </subcellularLocation>
</comment>
<dbReference type="Pfam" id="PF07690">
    <property type="entry name" value="MFS_1"/>
    <property type="match status" value="1"/>
</dbReference>
<feature type="transmembrane region" description="Helical" evidence="5">
    <location>
        <begin position="44"/>
        <end position="66"/>
    </location>
</feature>
<evidence type="ECO:0000259" key="6">
    <source>
        <dbReference type="PROSITE" id="PS50850"/>
    </source>
</evidence>
<feature type="domain" description="Major facilitator superfamily (MFS) profile" evidence="6">
    <location>
        <begin position="8"/>
        <end position="411"/>
    </location>
</feature>